<name>A0ACD5T778_AVESA</name>
<dbReference type="Proteomes" id="UP001732700">
    <property type="component" value="Chromosome 1A"/>
</dbReference>
<organism evidence="1 2">
    <name type="scientific">Avena sativa</name>
    <name type="common">Oat</name>
    <dbReference type="NCBI Taxonomy" id="4498"/>
    <lineage>
        <taxon>Eukaryota</taxon>
        <taxon>Viridiplantae</taxon>
        <taxon>Streptophyta</taxon>
        <taxon>Embryophyta</taxon>
        <taxon>Tracheophyta</taxon>
        <taxon>Spermatophyta</taxon>
        <taxon>Magnoliopsida</taxon>
        <taxon>Liliopsida</taxon>
        <taxon>Poales</taxon>
        <taxon>Poaceae</taxon>
        <taxon>BOP clade</taxon>
        <taxon>Pooideae</taxon>
        <taxon>Poodae</taxon>
        <taxon>Poeae</taxon>
        <taxon>Poeae Chloroplast Group 1 (Aveneae type)</taxon>
        <taxon>Aveninae</taxon>
        <taxon>Avena</taxon>
    </lineage>
</organism>
<evidence type="ECO:0000313" key="1">
    <source>
        <dbReference type="EnsemblPlants" id="AVESA.00010b.r2.1AG0003990.1.CDS"/>
    </source>
</evidence>
<evidence type="ECO:0000313" key="2">
    <source>
        <dbReference type="Proteomes" id="UP001732700"/>
    </source>
</evidence>
<proteinExistence type="predicted"/>
<sequence length="420" mass="47771">MGPPYGGDQLAKLFEGSVAIRDSPARPPPQRKQKGKSAGTRVGKADDDDDDCVILDGDPRRPVAVAGAKGRNVNAVYGGSDEVEIVAVKGEIACKDFPHSRHICSEFPFSTTAHVKHCSMCYCFVCDALAPCKYWCKGLSNNDHCHATDKETKWKTLRQAFKCKILPGTYPEKQQNVVYLSTPSPRQQDYYEDYTSEEYRVEDRQHDYYEEYTSEEYRVYDRHHDYYEEYTSEEYRVEDEEATVCVGNLPYDIDSEYLGQLFECAGTVVFSEIIYDRETGLSCGYGYVTMSTVWEAENAVKKYHLRELYGRLVTVSKAAAVASPSGARARSVYPSFKLYVCNLPWEVDDYELKQLFSEYGKVVHAKVVYHHGLGARRSRGFGFVTMATQEGSQGAIRDLDKQIWRGRKLRVRVAREKGTR</sequence>
<protein>
    <submittedName>
        <fullName evidence="1">Uncharacterized protein</fullName>
    </submittedName>
</protein>
<accession>A0ACD5T778</accession>
<keyword evidence="2" id="KW-1185">Reference proteome</keyword>
<dbReference type="EnsemblPlants" id="AVESA.00010b.r2.1AG0003990.1">
    <property type="protein sequence ID" value="AVESA.00010b.r2.1AG0003990.1.CDS"/>
    <property type="gene ID" value="AVESA.00010b.r2.1AG0003990"/>
</dbReference>
<reference evidence="1" key="2">
    <citation type="submission" date="2025-09" db="UniProtKB">
        <authorList>
            <consortium name="EnsemblPlants"/>
        </authorList>
    </citation>
    <scope>IDENTIFICATION</scope>
</reference>
<reference evidence="1" key="1">
    <citation type="submission" date="2021-05" db="EMBL/GenBank/DDBJ databases">
        <authorList>
            <person name="Scholz U."/>
            <person name="Mascher M."/>
            <person name="Fiebig A."/>
        </authorList>
    </citation>
    <scope>NUCLEOTIDE SEQUENCE [LARGE SCALE GENOMIC DNA]</scope>
</reference>